<dbReference type="SUPFAM" id="SSF55874">
    <property type="entry name" value="ATPase domain of HSP90 chaperone/DNA topoisomerase II/histidine kinase"/>
    <property type="match status" value="1"/>
</dbReference>
<organism evidence="1 2">
    <name type="scientific">Nostoc paludosum FACHB-159</name>
    <dbReference type="NCBI Taxonomy" id="2692908"/>
    <lineage>
        <taxon>Bacteria</taxon>
        <taxon>Bacillati</taxon>
        <taxon>Cyanobacteriota</taxon>
        <taxon>Cyanophyceae</taxon>
        <taxon>Nostocales</taxon>
        <taxon>Nostocaceae</taxon>
        <taxon>Nostoc</taxon>
    </lineage>
</organism>
<dbReference type="SUPFAM" id="SSF47226">
    <property type="entry name" value="Histidine-containing phosphotransfer domain, HPT domain"/>
    <property type="match status" value="1"/>
</dbReference>
<evidence type="ECO:0000313" key="1">
    <source>
        <dbReference type="EMBL" id="MBD2737677.1"/>
    </source>
</evidence>
<dbReference type="Gene3D" id="2.30.30.40">
    <property type="entry name" value="SH3 Domains"/>
    <property type="match status" value="1"/>
</dbReference>
<keyword evidence="2" id="KW-1185">Reference proteome</keyword>
<accession>A0ABR8KHW3</accession>
<reference evidence="1 2" key="1">
    <citation type="journal article" date="2020" name="ISME J.">
        <title>Comparative genomics reveals insights into cyanobacterial evolution and habitat adaptation.</title>
        <authorList>
            <person name="Chen M.Y."/>
            <person name="Teng W.K."/>
            <person name="Zhao L."/>
            <person name="Hu C.X."/>
            <person name="Zhou Y.K."/>
            <person name="Han B.P."/>
            <person name="Song L.R."/>
            <person name="Shu W.S."/>
        </authorList>
    </citation>
    <scope>NUCLEOTIDE SEQUENCE [LARGE SCALE GENOMIC DNA]</scope>
    <source>
        <strain evidence="1 2">FACHB-159</strain>
    </source>
</reference>
<dbReference type="Proteomes" id="UP000637383">
    <property type="component" value="Unassembled WGS sequence"/>
</dbReference>
<dbReference type="EMBL" id="JACJTU010000035">
    <property type="protein sequence ID" value="MBD2737677.1"/>
    <property type="molecule type" value="Genomic_DNA"/>
</dbReference>
<sequence length="738" mass="81557">MSTDFVPQPQNYDRFLEEAIDLLLFLEQELPNYTKDSNPGTALALMEAARSLHSIAIAAELDTIAIVAAALEEIFQLLFQYRATVKAPIASLLSEGLDCLQMLLMAFLTASQIDEVEILERMSAIVARLQAEFGNSQETNLETLIEQPQEHQPVIQFGDRLAEVESSAALPEQVMVKDKELTSETNSQLGNLHHVDTEQFPAKVGELANLEEYGEEDFHAWLGDFFLPTETSEASLVKSFPHHHTLSLQESISTIVAASIPTATPINIKHLEQLNALIATLLTTCDRQACQQEQQQHTIGQLLRQVKRLKHLLDNLQEWSGRLAAISDTLSPLAASRSQQLYSTLQSVLVQASQITSTVDSLNNNHYQLKQELIQQEKLLNHSSNLVKTVTTIPLKVALESLNRLWPQLQALQDKSARLHLQISDIQVDRAFSDRLRTLLLHISCYLLEQSIESCQTRQQLGKNSNGIIEFQIYQQGNQLIIDGCDDGAGLNLSQIYQQALAQGLALTKPGDILQELVIEPEVSSVLCDRAALDLGVELTEVCKQLTAIQGTIVLNSKAGHGTAFSLQIPLDRKIAQLIVCQANSRAYAFIADSVEQICLSESEQILQTQAGRMLLLQPSSRSSGFLSYDGELTTEMLVPIHLLNDVLICPNDIPSPVTTYSTDTVNAFKQDKPLLVFRYLDKRCALEVDCIIGKQFSAIDSLGEAIPVPTYIQGTSILANGQLSLVLDGHLLTKSLT</sequence>
<evidence type="ECO:0000313" key="2">
    <source>
        <dbReference type="Proteomes" id="UP000637383"/>
    </source>
</evidence>
<dbReference type="Gene3D" id="1.20.120.160">
    <property type="entry name" value="HPT domain"/>
    <property type="match status" value="1"/>
</dbReference>
<name>A0ABR8KHW3_9NOSO</name>
<gene>
    <name evidence="1" type="ORF">H6H03_27960</name>
</gene>
<dbReference type="RefSeq" id="WP_190958249.1">
    <property type="nucleotide sequence ID" value="NZ_JACJTU010000035.1"/>
</dbReference>
<dbReference type="PANTHER" id="PTHR43395:SF1">
    <property type="entry name" value="CHEMOTAXIS PROTEIN CHEA"/>
    <property type="match status" value="1"/>
</dbReference>
<dbReference type="Gene3D" id="3.30.565.10">
    <property type="entry name" value="Histidine kinase-like ATPase, C-terminal domain"/>
    <property type="match status" value="1"/>
</dbReference>
<dbReference type="PANTHER" id="PTHR43395">
    <property type="entry name" value="SENSOR HISTIDINE KINASE CHEA"/>
    <property type="match status" value="1"/>
</dbReference>
<comment type="caution">
    <text evidence="1">The sequence shown here is derived from an EMBL/GenBank/DDBJ whole genome shotgun (WGS) entry which is preliminary data.</text>
</comment>
<dbReference type="InterPro" id="IPR036641">
    <property type="entry name" value="HPT_dom_sf"/>
</dbReference>
<dbReference type="InterPro" id="IPR036061">
    <property type="entry name" value="CheW-like_dom_sf"/>
</dbReference>
<proteinExistence type="predicted"/>
<dbReference type="InterPro" id="IPR051315">
    <property type="entry name" value="Bact_Chemotaxis_CheA"/>
</dbReference>
<protein>
    <submittedName>
        <fullName evidence="1">Chemotaxis protein CheW</fullName>
    </submittedName>
</protein>
<dbReference type="SUPFAM" id="SSF50341">
    <property type="entry name" value="CheW-like"/>
    <property type="match status" value="1"/>
</dbReference>
<dbReference type="InterPro" id="IPR036890">
    <property type="entry name" value="HATPase_C_sf"/>
</dbReference>